<reference evidence="1 2" key="1">
    <citation type="submission" date="2017-11" db="EMBL/GenBank/DDBJ databases">
        <title>De-novo sequencing of pomegranate (Punica granatum L.) genome.</title>
        <authorList>
            <person name="Akparov Z."/>
            <person name="Amiraslanov A."/>
            <person name="Hajiyeva S."/>
            <person name="Abbasov M."/>
            <person name="Kaur K."/>
            <person name="Hamwieh A."/>
            <person name="Solovyev V."/>
            <person name="Salamov A."/>
            <person name="Braich B."/>
            <person name="Kosarev P."/>
            <person name="Mahmoud A."/>
            <person name="Hajiyev E."/>
            <person name="Babayeva S."/>
            <person name="Izzatullayeva V."/>
            <person name="Mammadov A."/>
            <person name="Mammadov A."/>
            <person name="Sharifova S."/>
            <person name="Ojaghi J."/>
            <person name="Eynullazada K."/>
            <person name="Bayramov B."/>
            <person name="Abdulazimova A."/>
            <person name="Shahmuradov I."/>
        </authorList>
    </citation>
    <scope>NUCLEOTIDE SEQUENCE [LARGE SCALE GENOMIC DNA]</scope>
    <source>
        <strain evidence="2">cv. AG2017</strain>
        <tissue evidence="1">Leaf</tissue>
    </source>
</reference>
<dbReference type="EMBL" id="PGOL01000105">
    <property type="protein sequence ID" value="PKI77148.1"/>
    <property type="molecule type" value="Genomic_DNA"/>
</dbReference>
<gene>
    <name evidence="1" type="ORF">CRG98_002651</name>
</gene>
<dbReference type="Proteomes" id="UP000233551">
    <property type="component" value="Unassembled WGS sequence"/>
</dbReference>
<comment type="caution">
    <text evidence="1">The sequence shown here is derived from an EMBL/GenBank/DDBJ whole genome shotgun (WGS) entry which is preliminary data.</text>
</comment>
<name>A0A2I0L8W4_PUNGR</name>
<dbReference type="STRING" id="22663.A0A2I0L8W4"/>
<proteinExistence type="predicted"/>
<evidence type="ECO:0000313" key="2">
    <source>
        <dbReference type="Proteomes" id="UP000233551"/>
    </source>
</evidence>
<keyword evidence="2" id="KW-1185">Reference proteome</keyword>
<protein>
    <submittedName>
        <fullName evidence="1">Uncharacterized protein</fullName>
    </submittedName>
</protein>
<organism evidence="1 2">
    <name type="scientific">Punica granatum</name>
    <name type="common">Pomegranate</name>
    <dbReference type="NCBI Taxonomy" id="22663"/>
    <lineage>
        <taxon>Eukaryota</taxon>
        <taxon>Viridiplantae</taxon>
        <taxon>Streptophyta</taxon>
        <taxon>Embryophyta</taxon>
        <taxon>Tracheophyta</taxon>
        <taxon>Spermatophyta</taxon>
        <taxon>Magnoliopsida</taxon>
        <taxon>eudicotyledons</taxon>
        <taxon>Gunneridae</taxon>
        <taxon>Pentapetalae</taxon>
        <taxon>rosids</taxon>
        <taxon>malvids</taxon>
        <taxon>Myrtales</taxon>
        <taxon>Lythraceae</taxon>
        <taxon>Punica</taxon>
    </lineage>
</organism>
<sequence length="155" mass="17502">MLMLMKRRGVYSGLVVKGEEGALSMTTRVRSGNVSKGLPVNYCSGFRSVSTVSAIELDGVSRQNFSLEVNAKDYGFEPTETPRTDRSECAINYRSKEAQSSRDLTMIFSYICVRKRLAFAPLSWESHCDKEARVVYRDCIIFLKACGFRDNLLMN</sequence>
<evidence type="ECO:0000313" key="1">
    <source>
        <dbReference type="EMBL" id="PKI77148.1"/>
    </source>
</evidence>
<dbReference type="AlphaFoldDB" id="A0A2I0L8W4"/>
<accession>A0A2I0L8W4</accession>